<dbReference type="Gene3D" id="3.90.660.10">
    <property type="match status" value="1"/>
</dbReference>
<dbReference type="AlphaFoldDB" id="A0A2T4U6A3"/>
<dbReference type="EMBL" id="PZJJ01000012">
    <property type="protein sequence ID" value="PTL38920.1"/>
    <property type="molecule type" value="Genomic_DNA"/>
</dbReference>
<evidence type="ECO:0000256" key="1">
    <source>
        <dbReference type="ARBA" id="ARBA00001974"/>
    </source>
</evidence>
<comment type="similarity">
    <text evidence="2">Belongs to the flavin monoamine oxidase family.</text>
</comment>
<evidence type="ECO:0000256" key="2">
    <source>
        <dbReference type="ARBA" id="ARBA00005995"/>
    </source>
</evidence>
<comment type="cofactor">
    <cofactor evidence="1">
        <name>FAD</name>
        <dbReference type="ChEBI" id="CHEBI:57692"/>
    </cofactor>
</comment>
<dbReference type="GO" id="GO:0016491">
    <property type="term" value="F:oxidoreductase activity"/>
    <property type="evidence" value="ECO:0007669"/>
    <property type="project" value="UniProtKB-KW"/>
</dbReference>
<feature type="binding site" evidence="4">
    <location>
        <position position="259"/>
    </location>
    <ligand>
        <name>FAD</name>
        <dbReference type="ChEBI" id="CHEBI:57692"/>
    </ligand>
</feature>
<dbReference type="Gene3D" id="3.50.50.60">
    <property type="entry name" value="FAD/NAD(P)-binding domain"/>
    <property type="match status" value="2"/>
</dbReference>
<dbReference type="GO" id="GO:0006629">
    <property type="term" value="P:lipid metabolic process"/>
    <property type="evidence" value="ECO:0007669"/>
    <property type="project" value="InterPro"/>
</dbReference>
<sequence>MFPKVYGLRKKVNRMVKPSYKLGAYRTGGVRVMAAYDAIIIGGGFSGLAAARELSANGCHPLVLEAKNRLGGRAWTDERLGKKLEMGGTWFHWYEPHIWSEITKYNLETTQHVKVETLQWHNGKSVKKVPLNLLYTFLEKRMKTLTDEASFYFPNPYRPLEQQEKLLEIDGLSTRDRLNRMKLTSSEYEWMDSLWSLIFHGRTEEASYTHSLRWLALSMNDWKRLLETFSAFQLTNGTKELISCIAADVKGDIHLSSEVTAVEKQKDETYAVTTQAGETFHGNTVIVTLPPPVIQNVAFSPPLSSVKRQAGKEKAVSRGVKVWVRIKSSPEPFIAAAPAHFPLNYIQYEYEDEDGSFLVCFGSDAGKLDVSNISDVEDAVHRILPDVEIMDCAGHDWTRDKFAGQTWSMHGKNQLTRYHMELNREENGIFLAGDSLADGGAGLMDGALESGIKTAGKVRNYIIQHLK</sequence>
<feature type="binding site" evidence="4">
    <location>
        <begin position="65"/>
        <end position="66"/>
    </location>
    <ligand>
        <name>FAD</name>
        <dbReference type="ChEBI" id="CHEBI:57692"/>
    </ligand>
</feature>
<dbReference type="InterPro" id="IPR001613">
    <property type="entry name" value="Flavin_amine_oxidase"/>
</dbReference>
<evidence type="ECO:0000256" key="4">
    <source>
        <dbReference type="PIRSR" id="PIRSR601613-1"/>
    </source>
</evidence>
<evidence type="ECO:0000259" key="5">
    <source>
        <dbReference type="Pfam" id="PF01593"/>
    </source>
</evidence>
<dbReference type="InterPro" id="IPR050703">
    <property type="entry name" value="Flavin_MAO"/>
</dbReference>
<accession>A0A2T4U6A3</accession>
<evidence type="ECO:0000313" key="6">
    <source>
        <dbReference type="EMBL" id="PTL38920.1"/>
    </source>
</evidence>
<comment type="caution">
    <text evidence="6">The sequence shown here is derived from an EMBL/GenBank/DDBJ whole genome shotgun (WGS) entry which is preliminary data.</text>
</comment>
<keyword evidence="7" id="KW-1185">Reference proteome</keyword>
<dbReference type="PRINTS" id="PR00757">
    <property type="entry name" value="AMINEOXDASEF"/>
</dbReference>
<dbReference type="InterPro" id="IPR008265">
    <property type="entry name" value="Lipase_GDSL_AS"/>
</dbReference>
<gene>
    <name evidence="6" type="ORF">C6Y45_09020</name>
</gene>
<dbReference type="SUPFAM" id="SSF51905">
    <property type="entry name" value="FAD/NAD(P)-binding domain"/>
    <property type="match status" value="1"/>
</dbReference>
<feature type="binding site" evidence="4">
    <location>
        <position position="46"/>
    </location>
    <ligand>
        <name>FAD</name>
        <dbReference type="ChEBI" id="CHEBI:57692"/>
    </ligand>
</feature>
<dbReference type="PANTHER" id="PTHR43563">
    <property type="entry name" value="AMINE OXIDASE"/>
    <property type="match status" value="1"/>
</dbReference>
<dbReference type="InterPro" id="IPR002937">
    <property type="entry name" value="Amino_oxidase"/>
</dbReference>
<feature type="domain" description="Amine oxidase" evidence="5">
    <location>
        <begin position="45"/>
        <end position="458"/>
    </location>
</feature>
<dbReference type="InterPro" id="IPR036188">
    <property type="entry name" value="FAD/NAD-bd_sf"/>
</dbReference>
<keyword evidence="3" id="KW-0560">Oxidoreductase</keyword>
<reference evidence="6 7" key="1">
    <citation type="submission" date="2018-03" db="EMBL/GenBank/DDBJ databases">
        <title>Alkalicoccus saliphilus sp. nov., isolated from a mineral pool.</title>
        <authorList>
            <person name="Zhao B."/>
        </authorList>
    </citation>
    <scope>NUCLEOTIDE SEQUENCE [LARGE SCALE GENOMIC DNA]</scope>
    <source>
        <strain evidence="6 7">6AG</strain>
    </source>
</reference>
<organism evidence="6 7">
    <name type="scientific">Alkalicoccus saliphilus</name>
    <dbReference type="NCBI Taxonomy" id="200989"/>
    <lineage>
        <taxon>Bacteria</taxon>
        <taxon>Bacillati</taxon>
        <taxon>Bacillota</taxon>
        <taxon>Bacilli</taxon>
        <taxon>Bacillales</taxon>
        <taxon>Bacillaceae</taxon>
        <taxon>Alkalicoccus</taxon>
    </lineage>
</organism>
<dbReference type="PROSITE" id="PS01098">
    <property type="entry name" value="LIPASE_GDSL_SER"/>
    <property type="match status" value="1"/>
</dbReference>
<dbReference type="GO" id="GO:0016298">
    <property type="term" value="F:lipase activity"/>
    <property type="evidence" value="ECO:0007669"/>
    <property type="project" value="InterPro"/>
</dbReference>
<evidence type="ECO:0000313" key="7">
    <source>
        <dbReference type="Proteomes" id="UP000240509"/>
    </source>
</evidence>
<dbReference type="Proteomes" id="UP000240509">
    <property type="component" value="Unassembled WGS sequence"/>
</dbReference>
<evidence type="ECO:0000256" key="3">
    <source>
        <dbReference type="ARBA" id="ARBA00023002"/>
    </source>
</evidence>
<dbReference type="Pfam" id="PF01593">
    <property type="entry name" value="Amino_oxidase"/>
    <property type="match status" value="1"/>
</dbReference>
<dbReference type="PANTHER" id="PTHR43563:SF1">
    <property type="entry name" value="AMINE OXIDASE [FLAVIN-CONTAINING] B"/>
    <property type="match status" value="1"/>
</dbReference>
<protein>
    <submittedName>
        <fullName evidence="6">FAD-dependent oxidoreductase</fullName>
    </submittedName>
</protein>
<proteinExistence type="inferred from homology"/>
<name>A0A2T4U6A3_9BACI</name>